<gene>
    <name evidence="1" type="ORF">SAMN04488044_2973</name>
</gene>
<evidence type="ECO:0008006" key="3">
    <source>
        <dbReference type="Google" id="ProtNLM"/>
    </source>
</evidence>
<dbReference type="Pfam" id="PF06080">
    <property type="entry name" value="DUF938"/>
    <property type="match status" value="1"/>
</dbReference>
<proteinExistence type="predicted"/>
<reference evidence="2" key="1">
    <citation type="submission" date="2016-11" db="EMBL/GenBank/DDBJ databases">
        <authorList>
            <person name="Varghese N."/>
            <person name="Submissions S."/>
        </authorList>
    </citation>
    <scope>NUCLEOTIDE SEQUENCE [LARGE SCALE GENOMIC DNA]</scope>
    <source>
        <strain evidence="2">DSM 28223</strain>
    </source>
</reference>
<accession>A0A1M5UVZ0</accession>
<dbReference type="EMBL" id="FQWM01000007">
    <property type="protein sequence ID" value="SHH67038.1"/>
    <property type="molecule type" value="Genomic_DNA"/>
</dbReference>
<organism evidence="1 2">
    <name type="scientific">Cognatishimia maritima</name>
    <dbReference type="NCBI Taxonomy" id="870908"/>
    <lineage>
        <taxon>Bacteria</taxon>
        <taxon>Pseudomonadati</taxon>
        <taxon>Pseudomonadota</taxon>
        <taxon>Alphaproteobacteria</taxon>
        <taxon>Rhodobacterales</taxon>
        <taxon>Paracoccaceae</taxon>
        <taxon>Cognatishimia</taxon>
    </lineage>
</organism>
<evidence type="ECO:0000313" key="1">
    <source>
        <dbReference type="EMBL" id="SHH67038.1"/>
    </source>
</evidence>
<dbReference type="RefSeq" id="WP_072793821.1">
    <property type="nucleotide sequence ID" value="NZ_FQWM01000007.1"/>
</dbReference>
<dbReference type="Gene3D" id="3.40.50.150">
    <property type="entry name" value="Vaccinia Virus protein VP39"/>
    <property type="match status" value="1"/>
</dbReference>
<dbReference type="STRING" id="870908.SAMN04488044_2973"/>
<dbReference type="Proteomes" id="UP000184211">
    <property type="component" value="Unassembled WGS sequence"/>
</dbReference>
<dbReference type="PANTHER" id="PTHR20974:SF0">
    <property type="entry name" value="UPF0585 PROTEIN CG18661"/>
    <property type="match status" value="1"/>
</dbReference>
<name>A0A1M5UVZ0_9RHOB</name>
<dbReference type="AlphaFoldDB" id="A0A1M5UVZ0"/>
<sequence>MVRKRPEGASIAEQGTGAKLVAPSAERNKHVIAEVVKAHAPTSGAALELASGTGQHVVTLAATCPGLRWQPTEIDTERRASIDEYTAESGLPNIRPALHLDATKTGWAADFPPQDFVFLANLLHLISAREAQTLIDETAKVLAEDGVCIFYGPFKRNGTLVSESDQAFHLKLITQDPEIGYKDSSDVIEWAKGAGLSHVASQDMPANNLAIVLRKQA</sequence>
<dbReference type="PANTHER" id="PTHR20974">
    <property type="entry name" value="UPF0585 PROTEIN CG18661"/>
    <property type="match status" value="1"/>
</dbReference>
<dbReference type="InterPro" id="IPR029063">
    <property type="entry name" value="SAM-dependent_MTases_sf"/>
</dbReference>
<dbReference type="SUPFAM" id="SSF53335">
    <property type="entry name" value="S-adenosyl-L-methionine-dependent methyltransferases"/>
    <property type="match status" value="1"/>
</dbReference>
<keyword evidence="2" id="KW-1185">Reference proteome</keyword>
<evidence type="ECO:0000313" key="2">
    <source>
        <dbReference type="Proteomes" id="UP000184211"/>
    </source>
</evidence>
<protein>
    <recommendedName>
        <fullName evidence="3">Methyltransferase domain-containing protein</fullName>
    </recommendedName>
</protein>
<dbReference type="OrthoDB" id="5525831at2"/>
<dbReference type="InterPro" id="IPR010342">
    <property type="entry name" value="DUF938"/>
</dbReference>